<dbReference type="PANTHER" id="PTHR32054:SF31">
    <property type="entry name" value="PROTEIN WEAK CHLOROPLAST MOVEMENT UNDER BLUE LIGHT 1"/>
    <property type="match status" value="1"/>
</dbReference>
<evidence type="ECO:0000313" key="5">
    <source>
        <dbReference type="Proteomes" id="UP001497522"/>
    </source>
</evidence>
<keyword evidence="2" id="KW-0175">Coiled coil</keyword>
<feature type="coiled-coil region" evidence="2">
    <location>
        <begin position="84"/>
        <end position="146"/>
    </location>
</feature>
<dbReference type="InterPro" id="IPR008545">
    <property type="entry name" value="Web"/>
</dbReference>
<dbReference type="Gene3D" id="6.10.250.3110">
    <property type="match status" value="1"/>
</dbReference>
<name>A0ABP1BS97_9BRYO</name>
<evidence type="ECO:0000256" key="3">
    <source>
        <dbReference type="SAM" id="MobiDB-lite"/>
    </source>
</evidence>
<accession>A0ABP1BS97</accession>
<dbReference type="PANTHER" id="PTHR32054">
    <property type="entry name" value="HEAVY CHAIN, PUTATIVE, EXPRESSED-RELATED-RELATED"/>
    <property type="match status" value="1"/>
</dbReference>
<sequence length="657" mass="71042">MADRQKAEIDSSAPFSSVRAAVSMFGDCIQTGHAHHPQPHSSSHQAPHAPSHNAEHAISASHIKNAWKEIVELQAQLTSSSAQHGNVTADLEIARAEVAKLQAELMFLTEQHGGSAANLESVKQEINRLEAELLQYRSSAVDLQSARNEIVGLQAQMKYAIGQHGASIAQLASAREEINSLQAELTTVQNDADLENARQERSRLLDELHGEQQSDELLKELIATNESLEKASAACAVAETELTILREAASKSSAAEAELEKVSAELNVLKEAEAKLPESIAQLEATKAKLALFKEVEVNLRLTTASKTAELEELNVELVLVKEAEQRQRGVVEATASELEEVISKLLSTKETEERATGALAMTTADLETLKAEFSAVKEAQEKSVEAVVAVTMEADEVKAVALKGRKEAVAAKRELEEVQAHTAMLQSQLKAALVEVEAVKASEAPVISQAKFPTESIGTNAEGKEEAEVTLPREGYKALTRQVQESHKLANKHVLAAMAKVDAVKASEQELLRKLDGTQNELELIRVALRQAIQKAENAESAKSAIEEMLQCGQGEWRTHAHPGGTNGGQMASPLHVVGDGLVFVNSPMPETLQKSNPLHPLSGGERHHAASLPIPEGKPLESLSDILQSKTLSEEKAKKGRFSTKLGSYFNRRVM</sequence>
<reference evidence="4" key="1">
    <citation type="submission" date="2024-03" db="EMBL/GenBank/DDBJ databases">
        <authorList>
            <consortium name="ELIXIR-Norway"/>
            <consortium name="Elixir Norway"/>
        </authorList>
    </citation>
    <scope>NUCLEOTIDE SEQUENCE</scope>
</reference>
<dbReference type="Proteomes" id="UP001497522">
    <property type="component" value="Chromosome 6"/>
</dbReference>
<feature type="coiled-coil region" evidence="2">
    <location>
        <begin position="502"/>
        <end position="550"/>
    </location>
</feature>
<feature type="coiled-coil region" evidence="2">
    <location>
        <begin position="171"/>
        <end position="289"/>
    </location>
</feature>
<evidence type="ECO:0000256" key="1">
    <source>
        <dbReference type="ARBA" id="ARBA00005485"/>
    </source>
</evidence>
<evidence type="ECO:0000256" key="2">
    <source>
        <dbReference type="SAM" id="Coils"/>
    </source>
</evidence>
<feature type="region of interest" description="Disordered" evidence="3">
    <location>
        <begin position="30"/>
        <end position="57"/>
    </location>
</feature>
<dbReference type="Pfam" id="PF05701">
    <property type="entry name" value="WEMBL"/>
    <property type="match status" value="1"/>
</dbReference>
<feature type="compositionally biased region" description="Low complexity" evidence="3">
    <location>
        <begin position="39"/>
        <end position="52"/>
    </location>
</feature>
<organism evidence="4 5">
    <name type="scientific">Sphagnum jensenii</name>
    <dbReference type="NCBI Taxonomy" id="128206"/>
    <lineage>
        <taxon>Eukaryota</taxon>
        <taxon>Viridiplantae</taxon>
        <taxon>Streptophyta</taxon>
        <taxon>Embryophyta</taxon>
        <taxon>Bryophyta</taxon>
        <taxon>Sphagnophytina</taxon>
        <taxon>Sphagnopsida</taxon>
        <taxon>Sphagnales</taxon>
        <taxon>Sphagnaceae</taxon>
        <taxon>Sphagnum</taxon>
    </lineage>
</organism>
<dbReference type="EMBL" id="OZ023707">
    <property type="protein sequence ID" value="CAK9878573.1"/>
    <property type="molecule type" value="Genomic_DNA"/>
</dbReference>
<feature type="region of interest" description="Disordered" evidence="3">
    <location>
        <begin position="589"/>
        <end position="622"/>
    </location>
</feature>
<keyword evidence="5" id="KW-1185">Reference proteome</keyword>
<proteinExistence type="inferred from homology"/>
<evidence type="ECO:0000313" key="4">
    <source>
        <dbReference type="EMBL" id="CAK9878573.1"/>
    </source>
</evidence>
<protein>
    <submittedName>
        <fullName evidence="4">Uncharacterized protein</fullName>
    </submittedName>
</protein>
<comment type="similarity">
    <text evidence="1">Belongs to the WEB family.</text>
</comment>
<gene>
    <name evidence="4" type="ORF">CSSPJE1EN2_LOCUS20359</name>
</gene>